<feature type="region of interest" description="Disordered" evidence="1">
    <location>
        <begin position="261"/>
        <end position="281"/>
    </location>
</feature>
<evidence type="ECO:0000313" key="3">
    <source>
        <dbReference type="EMBL" id="QYL20024.1"/>
    </source>
</evidence>
<dbReference type="InterPro" id="IPR007136">
    <property type="entry name" value="DUF347"/>
</dbReference>
<sequence>MPGQYVLRKLPHITALFWALKILATTLGETAGDYFSQTLGLGTLRSAVLLLAVFLVAVTIQLRARRFHPALFWTVVILTSTAGTTISDYINYTSHLGQATGVLILGSGLAVVMLVWWRSGQTLNVENVATRTGEVLFWIAVVFSNSLGTSTGDYLAGGLGLGLRPAVLVLTAAMLALLAAHYFTSINGVLVFWIAFILTRPWGAEVGNVLSKSRDHGGLNWGNAGASAVLIAALVVLVGYQALDIRRHPLEPLPLPLPLPLNRRTGQPQRPNGEVITVPAG</sequence>
<reference evidence="3 4" key="1">
    <citation type="submission" date="2021-07" db="EMBL/GenBank/DDBJ databases">
        <title>Whole genome sequencing of non-tuberculosis mycobacteria type-strains.</title>
        <authorList>
            <person name="Igarashi Y."/>
            <person name="Osugi A."/>
            <person name="Mitarai S."/>
        </authorList>
    </citation>
    <scope>NUCLEOTIDE SEQUENCE [LARGE SCALE GENOMIC DNA]</scope>
    <source>
        <strain evidence="3 4">JCM 16370</strain>
    </source>
</reference>
<evidence type="ECO:0008006" key="5">
    <source>
        <dbReference type="Google" id="ProtNLM"/>
    </source>
</evidence>
<dbReference type="Proteomes" id="UP000825367">
    <property type="component" value="Chromosome"/>
</dbReference>
<evidence type="ECO:0000313" key="4">
    <source>
        <dbReference type="Proteomes" id="UP000825367"/>
    </source>
</evidence>
<feature type="transmembrane region" description="Helical" evidence="2">
    <location>
        <begin position="96"/>
        <end position="116"/>
    </location>
</feature>
<proteinExistence type="predicted"/>
<keyword evidence="4" id="KW-1185">Reference proteome</keyword>
<keyword evidence="2" id="KW-1133">Transmembrane helix</keyword>
<keyword evidence="2" id="KW-0812">Transmembrane</keyword>
<name>A0ABX8VQB8_9MYCO</name>
<evidence type="ECO:0000256" key="2">
    <source>
        <dbReference type="SAM" id="Phobius"/>
    </source>
</evidence>
<protein>
    <recommendedName>
        <fullName evidence="5">Integral membrane protein</fullName>
    </recommendedName>
</protein>
<evidence type="ECO:0000256" key="1">
    <source>
        <dbReference type="SAM" id="MobiDB-lite"/>
    </source>
</evidence>
<feature type="transmembrane region" description="Helical" evidence="2">
    <location>
        <begin position="38"/>
        <end position="58"/>
    </location>
</feature>
<keyword evidence="2" id="KW-0472">Membrane</keyword>
<feature type="transmembrane region" description="Helical" evidence="2">
    <location>
        <begin position="224"/>
        <end position="243"/>
    </location>
</feature>
<organism evidence="3 4">
    <name type="scientific">Mycolicibacterium pallens</name>
    <dbReference type="NCBI Taxonomy" id="370524"/>
    <lineage>
        <taxon>Bacteria</taxon>
        <taxon>Bacillati</taxon>
        <taxon>Actinomycetota</taxon>
        <taxon>Actinomycetes</taxon>
        <taxon>Mycobacteriales</taxon>
        <taxon>Mycobacteriaceae</taxon>
        <taxon>Mycolicibacterium</taxon>
    </lineage>
</organism>
<feature type="transmembrane region" description="Helical" evidence="2">
    <location>
        <begin position="128"/>
        <end position="148"/>
    </location>
</feature>
<dbReference type="EMBL" id="CP080333">
    <property type="protein sequence ID" value="QYL20024.1"/>
    <property type="molecule type" value="Genomic_DNA"/>
</dbReference>
<gene>
    <name evidence="3" type="ORF">K0O64_20400</name>
</gene>
<dbReference type="Pfam" id="PF03988">
    <property type="entry name" value="DUF347"/>
    <property type="match status" value="4"/>
</dbReference>
<feature type="transmembrane region" description="Helical" evidence="2">
    <location>
        <begin position="70"/>
        <end position="90"/>
    </location>
</feature>
<accession>A0ABX8VQB8</accession>